<evidence type="ECO:0000313" key="2">
    <source>
        <dbReference type="EMBL" id="KAA6400181.1"/>
    </source>
</evidence>
<name>A0A5J4WZ37_9EUKA</name>
<dbReference type="Proteomes" id="UP000324800">
    <property type="component" value="Unassembled WGS sequence"/>
</dbReference>
<feature type="region of interest" description="Disordered" evidence="1">
    <location>
        <begin position="79"/>
        <end position="98"/>
    </location>
</feature>
<protein>
    <submittedName>
        <fullName evidence="2">Uncharacterized protein</fullName>
    </submittedName>
</protein>
<proteinExistence type="predicted"/>
<reference evidence="2 3" key="1">
    <citation type="submission" date="2019-03" db="EMBL/GenBank/DDBJ databases">
        <title>Single cell metagenomics reveals metabolic interactions within the superorganism composed of flagellate Streblomastix strix and complex community of Bacteroidetes bacteria on its surface.</title>
        <authorList>
            <person name="Treitli S.C."/>
            <person name="Kolisko M."/>
            <person name="Husnik F."/>
            <person name="Keeling P."/>
            <person name="Hampl V."/>
        </authorList>
    </citation>
    <scope>NUCLEOTIDE SEQUENCE [LARGE SCALE GENOMIC DNA]</scope>
    <source>
        <strain evidence="2">ST1C</strain>
    </source>
</reference>
<gene>
    <name evidence="2" type="ORF">EZS28_004299</name>
</gene>
<sequence>MHLRDGASINTKPRQPLMDDRDANGSDTNAFESDRWITVTDADAGPALRTPPMQEVQFFYHEVHGTANGAERVRNRFLGESNRISEDTGQQRTNYACS</sequence>
<organism evidence="2 3">
    <name type="scientific">Streblomastix strix</name>
    <dbReference type="NCBI Taxonomy" id="222440"/>
    <lineage>
        <taxon>Eukaryota</taxon>
        <taxon>Metamonada</taxon>
        <taxon>Preaxostyla</taxon>
        <taxon>Oxymonadida</taxon>
        <taxon>Streblomastigidae</taxon>
        <taxon>Streblomastix</taxon>
    </lineage>
</organism>
<evidence type="ECO:0000313" key="3">
    <source>
        <dbReference type="Proteomes" id="UP000324800"/>
    </source>
</evidence>
<feature type="compositionally biased region" description="Polar residues" evidence="1">
    <location>
        <begin position="87"/>
        <end position="98"/>
    </location>
</feature>
<dbReference type="AlphaFoldDB" id="A0A5J4WZ37"/>
<dbReference type="EMBL" id="SNRW01000606">
    <property type="protein sequence ID" value="KAA6400181.1"/>
    <property type="molecule type" value="Genomic_DNA"/>
</dbReference>
<accession>A0A5J4WZ37</accession>
<evidence type="ECO:0000256" key="1">
    <source>
        <dbReference type="SAM" id="MobiDB-lite"/>
    </source>
</evidence>
<comment type="caution">
    <text evidence="2">The sequence shown here is derived from an EMBL/GenBank/DDBJ whole genome shotgun (WGS) entry which is preliminary data.</text>
</comment>
<feature type="region of interest" description="Disordered" evidence="1">
    <location>
        <begin position="1"/>
        <end position="34"/>
    </location>
</feature>